<dbReference type="Gene3D" id="2.40.10.10">
    <property type="entry name" value="Trypsin-like serine proteases"/>
    <property type="match status" value="1"/>
</dbReference>
<comment type="caution">
    <text evidence="4">The sequence shown here is derived from an EMBL/GenBank/DDBJ whole genome shotgun (WGS) entry which is preliminary data.</text>
</comment>
<evidence type="ECO:0000256" key="2">
    <source>
        <dbReference type="SAM" id="MobiDB-lite"/>
    </source>
</evidence>
<keyword evidence="5" id="KW-1185">Reference proteome</keyword>
<dbReference type="InterPro" id="IPR001254">
    <property type="entry name" value="Trypsin_dom"/>
</dbReference>
<feature type="region of interest" description="Disordered" evidence="2">
    <location>
        <begin position="524"/>
        <end position="574"/>
    </location>
</feature>
<feature type="region of interest" description="Disordered" evidence="2">
    <location>
        <begin position="969"/>
        <end position="994"/>
    </location>
</feature>
<feature type="compositionally biased region" description="Low complexity" evidence="2">
    <location>
        <begin position="183"/>
        <end position="206"/>
    </location>
</feature>
<feature type="region of interest" description="Disordered" evidence="2">
    <location>
        <begin position="257"/>
        <end position="316"/>
    </location>
</feature>
<organism evidence="4 5">
    <name type="scientific">Fragariocoptes setiger</name>
    <dbReference type="NCBI Taxonomy" id="1670756"/>
    <lineage>
        <taxon>Eukaryota</taxon>
        <taxon>Metazoa</taxon>
        <taxon>Ecdysozoa</taxon>
        <taxon>Arthropoda</taxon>
        <taxon>Chelicerata</taxon>
        <taxon>Arachnida</taxon>
        <taxon>Acari</taxon>
        <taxon>Acariformes</taxon>
        <taxon>Trombidiformes</taxon>
        <taxon>Prostigmata</taxon>
        <taxon>Eupodina</taxon>
        <taxon>Eriophyoidea</taxon>
        <taxon>Phytoptidae</taxon>
        <taxon>Fragariocoptes</taxon>
    </lineage>
</organism>
<dbReference type="InterPro" id="IPR001314">
    <property type="entry name" value="Peptidase_S1A"/>
</dbReference>
<evidence type="ECO:0000259" key="3">
    <source>
        <dbReference type="PROSITE" id="PS50240"/>
    </source>
</evidence>
<dbReference type="PANTHER" id="PTHR24253">
    <property type="entry name" value="TRANSMEMBRANE PROTEASE SERINE"/>
    <property type="match status" value="1"/>
</dbReference>
<gene>
    <name evidence="4" type="primary">Sb</name>
    <name evidence="4" type="ORF">GZH46_00045</name>
</gene>
<dbReference type="PROSITE" id="PS00135">
    <property type="entry name" value="TRYPSIN_SER"/>
    <property type="match status" value="1"/>
</dbReference>
<dbReference type="InterPro" id="IPR033116">
    <property type="entry name" value="TRYPSIN_SER"/>
</dbReference>
<sequence length="1315" mass="140379">SRALHHLKVASKSSVLVVFKATILATVISSLVSLKRIEAKACTNALGEQGTCMFMWDCIKTEGRHLGTCSDKFLFGSCCQHNRTISNVSDSNSLGPHIASVMHGNSTSSNNSNRTLSLIPTSINQFKPLINGLLNSNKNKPINNGGHYVIQAPNRHQQIIAQAQDLPNEDVISLARPTITTTKTSTTTTSTTTTTTSTTTMKPPTTQSKDKLDKIELDGPIDSSEQSLTTSIWSSVPSAASSQKPVNDTVPYSVATQSSVSSTTNQSTNTATEPSTLNYSENSLNVVSSSPMQWSTLHQQSTEQQQSVAGASNVDNSSNIEENITQSNLVSHGQIPTIIQTQTITYTPTLPTLAPPQIIMRPHPFFPAFSRPWRPFHHMSALNNHAGNQALQVQAQTQAQAQAQTQTQTLHGASWAQRPVQMLLNSIVHSFRPPLFGLPNPTRHRPMFVRPNNHPSQSQPIGIIQAPNSTSPLYAVVYNETTNSNSQQSQNFSTNSSMANNASINQTDQVLNLTTIQATVQHGNSGPSAGIGPLSLTFNHSAHSSDTSDQSTIGGDSNSVKPTISDSSYGVDHGDHHITMVTATTSSQNIQDQQQQTVTYSGATQSNTLLSSDQSHLSPLEESSEKRPIVSYSPLFSVPDSTPGYSSASFLSSDSSHADSSLSGAIHSQNELSTFVRPSSTATLVFGSEQQHNTIASVTSQTNAPSTAYDMVSTPFVTNPQTTTGMMSTNDTATATAASHQLATTTIDPHHHHQQEQQQVSFIDSTHNNQMNLASGTTFTINGQEVNNLLGNNYFVTGTNNVANNNNDNDITPAIQSVADSGSTAATINAQGVGMDDTIVSEPAATTTNNFMDGSASIIVVGNDVGPSWLSSSVPSVIDYSGNNINNNNDPLSSTQSQHVSSINNSDNNYGYDAGVTTTKPNYSTIYMFGGGSDPISGSTSPSSASSSTIDENGSLFIDGFPITSVAMMPSTSSGSSSSSSSSSTAVPGHTFGTDQSNVITMIDDYVAITPSIGHTTTELPPTTISNDATTASTATSTPNTLFEDQQRPTYPGIMGPGRPSTFHNREGMCGITGLYPQTKVVGGKNAAFGAWPWQVSVRKGSHFTSSHRCGGAVISNEWIATAGHCVDDLLLAQIRIRVGEYDFASNSEPFPFIERAAKRKLVHPKYNYFTYENDLALVQLDEPIQFQPHVAPICLPPDNIELLGRNATVTGWGRLNEGGMLPSILQEVRVPIVSNDKCKDMFDSAGRHEYIPDIFLCAGYEEGGRDSCQGDSGGPLQVKGDDGRWFLAGIISWGIGCAERNLPGAYSNVTLKSK</sequence>
<feature type="compositionally biased region" description="Polar residues" evidence="2">
    <location>
        <begin position="890"/>
        <end position="907"/>
    </location>
</feature>
<dbReference type="PANTHER" id="PTHR24253:SF66">
    <property type="entry name" value="SERINE PROTEINASE STUBBLE"/>
    <property type="match status" value="1"/>
</dbReference>
<dbReference type="PROSITE" id="PS50240">
    <property type="entry name" value="TRYPSIN_DOM"/>
    <property type="match status" value="1"/>
</dbReference>
<protein>
    <submittedName>
        <fullName evidence="4">Serine proteinase stubble</fullName>
    </submittedName>
</protein>
<feature type="region of interest" description="Disordered" evidence="2">
    <location>
        <begin position="888"/>
        <end position="907"/>
    </location>
</feature>
<accession>A0ABQ7SD71</accession>
<dbReference type="SMART" id="SM00020">
    <property type="entry name" value="Tryp_SPc"/>
    <property type="match status" value="1"/>
</dbReference>
<proteinExistence type="predicted"/>
<keyword evidence="1" id="KW-1015">Disulfide bond</keyword>
<name>A0ABQ7SD71_9ACAR</name>
<dbReference type="CDD" id="cd00190">
    <property type="entry name" value="Tryp_SPc"/>
    <property type="match status" value="1"/>
</dbReference>
<dbReference type="PRINTS" id="PR00722">
    <property type="entry name" value="CHYMOTRYPSIN"/>
</dbReference>
<dbReference type="Proteomes" id="UP000825002">
    <property type="component" value="Unassembled WGS sequence"/>
</dbReference>
<evidence type="ECO:0000256" key="1">
    <source>
        <dbReference type="ARBA" id="ARBA00023157"/>
    </source>
</evidence>
<feature type="compositionally biased region" description="Polar residues" evidence="2">
    <location>
        <begin position="273"/>
        <end position="316"/>
    </location>
</feature>
<feature type="compositionally biased region" description="Low complexity" evidence="2">
    <location>
        <begin position="1023"/>
        <end position="1041"/>
    </location>
</feature>
<feature type="compositionally biased region" description="Polar residues" evidence="2">
    <location>
        <begin position="536"/>
        <end position="568"/>
    </location>
</feature>
<evidence type="ECO:0000313" key="5">
    <source>
        <dbReference type="Proteomes" id="UP000825002"/>
    </source>
</evidence>
<feature type="compositionally biased region" description="Low complexity" evidence="2">
    <location>
        <begin position="969"/>
        <end position="989"/>
    </location>
</feature>
<evidence type="ECO:0000313" key="4">
    <source>
        <dbReference type="EMBL" id="KAG9511378.1"/>
    </source>
</evidence>
<feature type="region of interest" description="Disordered" evidence="2">
    <location>
        <begin position="183"/>
        <end position="212"/>
    </location>
</feature>
<feature type="compositionally biased region" description="Low complexity" evidence="2">
    <location>
        <begin position="257"/>
        <end position="272"/>
    </location>
</feature>
<feature type="region of interest" description="Disordered" evidence="2">
    <location>
        <begin position="1015"/>
        <end position="1053"/>
    </location>
</feature>
<dbReference type="InterPro" id="IPR043504">
    <property type="entry name" value="Peptidase_S1_PA_chymotrypsin"/>
</dbReference>
<dbReference type="InterPro" id="IPR009003">
    <property type="entry name" value="Peptidase_S1_PA"/>
</dbReference>
<dbReference type="SUPFAM" id="SSF50494">
    <property type="entry name" value="Trypsin-like serine proteases"/>
    <property type="match status" value="1"/>
</dbReference>
<dbReference type="EMBL" id="JAIFTH010000005">
    <property type="protein sequence ID" value="KAG9511378.1"/>
    <property type="molecule type" value="Genomic_DNA"/>
</dbReference>
<feature type="non-terminal residue" evidence="4">
    <location>
        <position position="1"/>
    </location>
</feature>
<dbReference type="Pfam" id="PF00089">
    <property type="entry name" value="Trypsin"/>
    <property type="match status" value="1"/>
</dbReference>
<reference evidence="4 5" key="1">
    <citation type="submission" date="2020-10" db="EMBL/GenBank/DDBJ databases">
        <authorList>
            <person name="Klimov P.B."/>
            <person name="Dyachkov S.M."/>
            <person name="Chetverikov P.E."/>
        </authorList>
    </citation>
    <scope>NUCLEOTIDE SEQUENCE [LARGE SCALE GENOMIC DNA]</scope>
    <source>
        <strain evidence="4">BMOC 18-1129-001#AD2665</strain>
        <tissue evidence="4">Entire mites</tissue>
    </source>
</reference>
<feature type="domain" description="Peptidase S1" evidence="3">
    <location>
        <begin position="1081"/>
        <end position="1315"/>
    </location>
</feature>
<feature type="region of interest" description="Disordered" evidence="2">
    <location>
        <begin position="643"/>
        <end position="662"/>
    </location>
</feature>
<feature type="compositionally biased region" description="Low complexity" evidence="2">
    <location>
        <begin position="646"/>
        <end position="662"/>
    </location>
</feature>